<keyword evidence="3" id="KW-1185">Reference proteome</keyword>
<feature type="compositionally biased region" description="Basic and acidic residues" evidence="1">
    <location>
        <begin position="211"/>
        <end position="220"/>
    </location>
</feature>
<dbReference type="EMBL" id="ML120435">
    <property type="protein sequence ID" value="RPA94581.1"/>
    <property type="molecule type" value="Genomic_DNA"/>
</dbReference>
<proteinExistence type="predicted"/>
<reference evidence="2 3" key="1">
    <citation type="journal article" date="2018" name="Nat. Ecol. Evol.">
        <title>Pezizomycetes genomes reveal the molecular basis of ectomycorrhizal truffle lifestyle.</title>
        <authorList>
            <person name="Murat C."/>
            <person name="Payen T."/>
            <person name="Noel B."/>
            <person name="Kuo A."/>
            <person name="Morin E."/>
            <person name="Chen J."/>
            <person name="Kohler A."/>
            <person name="Krizsan K."/>
            <person name="Balestrini R."/>
            <person name="Da Silva C."/>
            <person name="Montanini B."/>
            <person name="Hainaut M."/>
            <person name="Levati E."/>
            <person name="Barry K.W."/>
            <person name="Belfiori B."/>
            <person name="Cichocki N."/>
            <person name="Clum A."/>
            <person name="Dockter R.B."/>
            <person name="Fauchery L."/>
            <person name="Guy J."/>
            <person name="Iotti M."/>
            <person name="Le Tacon F."/>
            <person name="Lindquist E.A."/>
            <person name="Lipzen A."/>
            <person name="Malagnac F."/>
            <person name="Mello A."/>
            <person name="Molinier V."/>
            <person name="Miyauchi S."/>
            <person name="Poulain J."/>
            <person name="Riccioni C."/>
            <person name="Rubini A."/>
            <person name="Sitrit Y."/>
            <person name="Splivallo R."/>
            <person name="Traeger S."/>
            <person name="Wang M."/>
            <person name="Zifcakova L."/>
            <person name="Wipf D."/>
            <person name="Zambonelli A."/>
            <person name="Paolocci F."/>
            <person name="Nowrousian M."/>
            <person name="Ottonello S."/>
            <person name="Baldrian P."/>
            <person name="Spatafora J.W."/>
            <person name="Henrissat B."/>
            <person name="Nagy L.G."/>
            <person name="Aury J.M."/>
            <person name="Wincker P."/>
            <person name="Grigoriev I.V."/>
            <person name="Bonfante P."/>
            <person name="Martin F.M."/>
        </authorList>
    </citation>
    <scope>NUCLEOTIDE SEQUENCE [LARGE SCALE GENOMIC DNA]</scope>
    <source>
        <strain evidence="2 3">120613-1</strain>
    </source>
</reference>
<sequence length="305" mass="34026">MASSIAVNKPAHQYPTTHLHIHRSTLQYNPKKNAFETTMNTDSSSSGNRRGNQPEVEDLDAIPDDRELTSEIPWEGERDDYETLYELNELAEEARDRIERLMVEVPGLAAACEATLAQEMGEVEQAYFRGIGSSDPTYAYMSIRESISQMDSFAQWVRDRTFASGTGNRRASANPGHPPPMMDGALPSSSPAETSSPKSARGQPQQQQQPRTEEIPPRDRRVIPPEHYIIHDEGPIPVIPPCPARRVSLGETPINPPSPTGQRVRRAPTLETVAGALKRSPGESKREKLKDLWRRARDRLGQSRS</sequence>
<protein>
    <submittedName>
        <fullName evidence="2">Uncharacterized protein</fullName>
    </submittedName>
</protein>
<dbReference type="AlphaFoldDB" id="A0A3N4JD24"/>
<feature type="compositionally biased region" description="Polar residues" evidence="1">
    <location>
        <begin position="36"/>
        <end position="51"/>
    </location>
</feature>
<feature type="region of interest" description="Disordered" evidence="1">
    <location>
        <begin position="248"/>
        <end position="305"/>
    </location>
</feature>
<evidence type="ECO:0000256" key="1">
    <source>
        <dbReference type="SAM" id="MobiDB-lite"/>
    </source>
</evidence>
<organism evidence="2 3">
    <name type="scientific">Choiromyces venosus 120613-1</name>
    <dbReference type="NCBI Taxonomy" id="1336337"/>
    <lineage>
        <taxon>Eukaryota</taxon>
        <taxon>Fungi</taxon>
        <taxon>Dikarya</taxon>
        <taxon>Ascomycota</taxon>
        <taxon>Pezizomycotina</taxon>
        <taxon>Pezizomycetes</taxon>
        <taxon>Pezizales</taxon>
        <taxon>Tuberaceae</taxon>
        <taxon>Choiromyces</taxon>
    </lineage>
</organism>
<gene>
    <name evidence="2" type="ORF">L873DRAFT_1792843</name>
</gene>
<name>A0A3N4JD24_9PEZI</name>
<feature type="region of interest" description="Disordered" evidence="1">
    <location>
        <begin position="164"/>
        <end position="220"/>
    </location>
</feature>
<feature type="compositionally biased region" description="Basic and acidic residues" evidence="1">
    <location>
        <begin position="280"/>
        <end position="305"/>
    </location>
</feature>
<feature type="region of interest" description="Disordered" evidence="1">
    <location>
        <begin position="36"/>
        <end position="68"/>
    </location>
</feature>
<dbReference type="STRING" id="1336337.A0A3N4JD24"/>
<feature type="compositionally biased region" description="Low complexity" evidence="1">
    <location>
        <begin position="185"/>
        <end position="210"/>
    </location>
</feature>
<evidence type="ECO:0000313" key="3">
    <source>
        <dbReference type="Proteomes" id="UP000276215"/>
    </source>
</evidence>
<evidence type="ECO:0000313" key="2">
    <source>
        <dbReference type="EMBL" id="RPA94581.1"/>
    </source>
</evidence>
<dbReference type="Proteomes" id="UP000276215">
    <property type="component" value="Unassembled WGS sequence"/>
</dbReference>
<accession>A0A3N4JD24</accession>